<evidence type="ECO:0000313" key="9">
    <source>
        <dbReference type="EMBL" id="MFD2184305.1"/>
    </source>
</evidence>
<comment type="similarity">
    <text evidence="2">Belongs to the AzlC family.</text>
</comment>
<feature type="transmembrane region" description="Helical" evidence="8">
    <location>
        <begin position="242"/>
        <end position="263"/>
    </location>
</feature>
<feature type="transmembrane region" description="Helical" evidence="8">
    <location>
        <begin position="78"/>
        <end position="98"/>
    </location>
</feature>
<name>A0ABW5AQ42_9BRAD</name>
<sequence length="268" mass="28655">MTHSPLLLLGTLRQLSTFELHPDMTARPPPTSDAPAGPVPVTRAGFLHGMRLALPVMPGMMAIALATGASAARVGLSFGENLAMCVTMFASASQLVVLELWPKEFSPGTVLGLTLIALTVNARMLLITATLRPWFGAMPPWIYPVLHLTSDPSWIVSMRYRAEGGNDAGVFFGASVLLASFWLGFTQLGFALGTLIADPRRWGLDFVMPVFFGAMLVPLWRGRRAALPWMVAGAVALVVERLLGGWTFIVAGALAGAITGGLVDDRRD</sequence>
<protein>
    <submittedName>
        <fullName evidence="9">AzlC family ABC transporter permease</fullName>
    </submittedName>
</protein>
<keyword evidence="7 8" id="KW-0472">Membrane</keyword>
<dbReference type="InterPro" id="IPR011606">
    <property type="entry name" value="Brnchd-chn_aa_trnsp_permease"/>
</dbReference>
<evidence type="ECO:0000256" key="1">
    <source>
        <dbReference type="ARBA" id="ARBA00004651"/>
    </source>
</evidence>
<keyword evidence="10" id="KW-1185">Reference proteome</keyword>
<comment type="caution">
    <text evidence="9">The sequence shown here is derived from an EMBL/GenBank/DDBJ whole genome shotgun (WGS) entry which is preliminary data.</text>
</comment>
<feature type="transmembrane region" description="Helical" evidence="8">
    <location>
        <begin position="110"/>
        <end position="131"/>
    </location>
</feature>
<evidence type="ECO:0000256" key="5">
    <source>
        <dbReference type="ARBA" id="ARBA00022692"/>
    </source>
</evidence>
<accession>A0ABW5AQ42</accession>
<feature type="transmembrane region" description="Helical" evidence="8">
    <location>
        <begin position="202"/>
        <end position="222"/>
    </location>
</feature>
<organism evidence="9 10">
    <name type="scientific">Rhodoplanes azumiensis</name>
    <dbReference type="NCBI Taxonomy" id="1897628"/>
    <lineage>
        <taxon>Bacteria</taxon>
        <taxon>Pseudomonadati</taxon>
        <taxon>Pseudomonadota</taxon>
        <taxon>Alphaproteobacteria</taxon>
        <taxon>Hyphomicrobiales</taxon>
        <taxon>Nitrobacteraceae</taxon>
        <taxon>Rhodoplanes</taxon>
    </lineage>
</organism>
<feature type="transmembrane region" description="Helical" evidence="8">
    <location>
        <begin position="168"/>
        <end position="190"/>
    </location>
</feature>
<dbReference type="PANTHER" id="PTHR34979">
    <property type="entry name" value="INNER MEMBRANE PROTEIN YGAZ"/>
    <property type="match status" value="1"/>
</dbReference>
<keyword evidence="5 8" id="KW-0812">Transmembrane</keyword>
<dbReference type="RefSeq" id="WP_378479449.1">
    <property type="nucleotide sequence ID" value="NZ_JBHUIW010000026.1"/>
</dbReference>
<evidence type="ECO:0000256" key="8">
    <source>
        <dbReference type="SAM" id="Phobius"/>
    </source>
</evidence>
<evidence type="ECO:0000256" key="3">
    <source>
        <dbReference type="ARBA" id="ARBA00022448"/>
    </source>
</evidence>
<evidence type="ECO:0000256" key="2">
    <source>
        <dbReference type="ARBA" id="ARBA00010735"/>
    </source>
</evidence>
<dbReference type="EMBL" id="JBHUIW010000026">
    <property type="protein sequence ID" value="MFD2184305.1"/>
    <property type="molecule type" value="Genomic_DNA"/>
</dbReference>
<dbReference type="Proteomes" id="UP001597314">
    <property type="component" value="Unassembled WGS sequence"/>
</dbReference>
<evidence type="ECO:0000313" key="10">
    <source>
        <dbReference type="Proteomes" id="UP001597314"/>
    </source>
</evidence>
<comment type="subcellular location">
    <subcellularLocation>
        <location evidence="1">Cell membrane</location>
        <topology evidence="1">Multi-pass membrane protein</topology>
    </subcellularLocation>
</comment>
<evidence type="ECO:0000256" key="7">
    <source>
        <dbReference type="ARBA" id="ARBA00023136"/>
    </source>
</evidence>
<evidence type="ECO:0000256" key="4">
    <source>
        <dbReference type="ARBA" id="ARBA00022475"/>
    </source>
</evidence>
<dbReference type="Pfam" id="PF03591">
    <property type="entry name" value="AzlC"/>
    <property type="match status" value="1"/>
</dbReference>
<reference evidence="10" key="1">
    <citation type="journal article" date="2019" name="Int. J. Syst. Evol. Microbiol.">
        <title>The Global Catalogue of Microorganisms (GCM) 10K type strain sequencing project: providing services to taxonomists for standard genome sequencing and annotation.</title>
        <authorList>
            <consortium name="The Broad Institute Genomics Platform"/>
            <consortium name="The Broad Institute Genome Sequencing Center for Infectious Disease"/>
            <person name="Wu L."/>
            <person name="Ma J."/>
        </authorList>
    </citation>
    <scope>NUCLEOTIDE SEQUENCE [LARGE SCALE GENOMIC DNA]</scope>
    <source>
        <strain evidence="10">CGMCC 1.6774</strain>
    </source>
</reference>
<keyword evidence="3" id="KW-0813">Transport</keyword>
<gene>
    <name evidence="9" type="ORF">ACFSOX_19295</name>
</gene>
<evidence type="ECO:0000256" key="6">
    <source>
        <dbReference type="ARBA" id="ARBA00022989"/>
    </source>
</evidence>
<proteinExistence type="inferred from homology"/>
<dbReference type="PANTHER" id="PTHR34979:SF1">
    <property type="entry name" value="INNER MEMBRANE PROTEIN YGAZ"/>
    <property type="match status" value="1"/>
</dbReference>
<feature type="transmembrane region" description="Helical" evidence="8">
    <location>
        <begin position="52"/>
        <end position="72"/>
    </location>
</feature>
<keyword evidence="6 8" id="KW-1133">Transmembrane helix</keyword>
<keyword evidence="4" id="KW-1003">Cell membrane</keyword>